<gene>
    <name evidence="1" type="ORF">GAK35_04109</name>
</gene>
<dbReference type="InterPro" id="IPR014729">
    <property type="entry name" value="Rossmann-like_a/b/a_fold"/>
</dbReference>
<dbReference type="EMBL" id="WNDX01000204">
    <property type="protein sequence ID" value="KAF1036255.1"/>
    <property type="molecule type" value="Genomic_DNA"/>
</dbReference>
<comment type="caution">
    <text evidence="1">The sequence shown here is derived from an EMBL/GenBank/DDBJ whole genome shotgun (WGS) entry which is preliminary data.</text>
</comment>
<organism evidence="1 2">
    <name type="scientific">Herbaspirillum frisingense</name>
    <dbReference type="NCBI Taxonomy" id="92645"/>
    <lineage>
        <taxon>Bacteria</taxon>
        <taxon>Pseudomonadati</taxon>
        <taxon>Pseudomonadota</taxon>
        <taxon>Betaproteobacteria</taxon>
        <taxon>Burkholderiales</taxon>
        <taxon>Oxalobacteraceae</taxon>
        <taxon>Herbaspirillum</taxon>
    </lineage>
</organism>
<proteinExistence type="predicted"/>
<evidence type="ECO:0000313" key="2">
    <source>
        <dbReference type="Proteomes" id="UP000462435"/>
    </source>
</evidence>
<dbReference type="Gene3D" id="3.40.50.620">
    <property type="entry name" value="HUPs"/>
    <property type="match status" value="1"/>
</dbReference>
<dbReference type="Proteomes" id="UP000462435">
    <property type="component" value="Unassembled WGS sequence"/>
</dbReference>
<dbReference type="AlphaFoldDB" id="A0A7V8FT17"/>
<evidence type="ECO:0008006" key="3">
    <source>
        <dbReference type="Google" id="ProtNLM"/>
    </source>
</evidence>
<dbReference type="SUPFAM" id="SSF52402">
    <property type="entry name" value="Adenine nucleotide alpha hydrolases-like"/>
    <property type="match status" value="1"/>
</dbReference>
<evidence type="ECO:0000313" key="1">
    <source>
        <dbReference type="EMBL" id="KAF1036255.1"/>
    </source>
</evidence>
<reference evidence="2" key="1">
    <citation type="journal article" date="2020" name="MBio">
        <title>Horizontal gene transfer to a defensive symbiont with a reduced genome amongst a multipartite beetle microbiome.</title>
        <authorList>
            <person name="Waterworth S.C."/>
            <person name="Florez L.V."/>
            <person name="Rees E.R."/>
            <person name="Hertweck C."/>
            <person name="Kaltenpoth M."/>
            <person name="Kwan J.C."/>
        </authorList>
    </citation>
    <scope>NUCLEOTIDE SEQUENCE [LARGE SCALE GENOMIC DNA]</scope>
</reference>
<name>A0A7V8FT17_9BURK</name>
<accession>A0A7V8FT17</accession>
<sequence>MHLNLSADLLDPRKIASLRTRLRGRPIVLCYGAGVDSTAMMVALRAAGLRPDLVTFADTGGEKPETLAHIPKMDKVLASWGWASITVVRKKTLPSTPYNDLYGNCIANETLPSLAFGMKSCSLKYKADPQRALLLGVSKGIYKAPPHPLWLEAKKRGERIVKLIGYDCGAADKRRSAKLPPADADFDYYYPLQDIGWTRGQCVRAITEALGAEMVPVKSACFFCPASKEWELYWLAAHHPNLLENALSMEYNALTGRHSRFDSIKFGATWIDLVRNHDRFPSSATSVGLGRSFAWCQWAIVNQVANEDFKVLTGQGDRERFLARSLALQREDNAQDQRGIPTSTPRGRVIKIRAVEGV</sequence>
<protein>
    <recommendedName>
        <fullName evidence="3">Phosphoadenosine phosphosulfate reductase family protein</fullName>
    </recommendedName>
</protein>